<organism evidence="1 2">
    <name type="scientific">Eumeta variegata</name>
    <name type="common">Bagworm moth</name>
    <name type="synonym">Eumeta japonica</name>
    <dbReference type="NCBI Taxonomy" id="151549"/>
    <lineage>
        <taxon>Eukaryota</taxon>
        <taxon>Metazoa</taxon>
        <taxon>Ecdysozoa</taxon>
        <taxon>Arthropoda</taxon>
        <taxon>Hexapoda</taxon>
        <taxon>Insecta</taxon>
        <taxon>Pterygota</taxon>
        <taxon>Neoptera</taxon>
        <taxon>Endopterygota</taxon>
        <taxon>Lepidoptera</taxon>
        <taxon>Glossata</taxon>
        <taxon>Ditrysia</taxon>
        <taxon>Tineoidea</taxon>
        <taxon>Psychidae</taxon>
        <taxon>Oiketicinae</taxon>
        <taxon>Eumeta</taxon>
    </lineage>
</organism>
<gene>
    <name evidence="1" type="ORF">EVAR_68977_1</name>
</gene>
<protein>
    <submittedName>
        <fullName evidence="1">Uncharacterized protein</fullName>
    </submittedName>
</protein>
<name>A0A4C1SLF0_EUMVA</name>
<reference evidence="1 2" key="1">
    <citation type="journal article" date="2019" name="Commun. Biol.">
        <title>The bagworm genome reveals a unique fibroin gene that provides high tensile strength.</title>
        <authorList>
            <person name="Kono N."/>
            <person name="Nakamura H."/>
            <person name="Ohtoshi R."/>
            <person name="Tomita M."/>
            <person name="Numata K."/>
            <person name="Arakawa K."/>
        </authorList>
    </citation>
    <scope>NUCLEOTIDE SEQUENCE [LARGE SCALE GENOMIC DNA]</scope>
</reference>
<evidence type="ECO:0000313" key="2">
    <source>
        <dbReference type="Proteomes" id="UP000299102"/>
    </source>
</evidence>
<dbReference type="AlphaFoldDB" id="A0A4C1SLF0"/>
<dbReference type="OrthoDB" id="10034606at2759"/>
<dbReference type="EMBL" id="BGZK01003503">
    <property type="protein sequence ID" value="GBP01980.1"/>
    <property type="molecule type" value="Genomic_DNA"/>
</dbReference>
<evidence type="ECO:0000313" key="1">
    <source>
        <dbReference type="EMBL" id="GBP01980.1"/>
    </source>
</evidence>
<comment type="caution">
    <text evidence="1">The sequence shown here is derived from an EMBL/GenBank/DDBJ whole genome shotgun (WGS) entry which is preliminary data.</text>
</comment>
<dbReference type="Proteomes" id="UP000299102">
    <property type="component" value="Unassembled WGS sequence"/>
</dbReference>
<keyword evidence="2" id="KW-1185">Reference proteome</keyword>
<sequence>MKELQEFCENSDEFIPTDMVEIMRPTRPKILMVSFTVQLRIRLGWFKSPATPYKGDKRPKLTVDGGPPAHDKYQVLVLSCFIKDIKYDKECIPPTQILELELIDVTTDEDILIHELLLNENRAISELN</sequence>
<proteinExistence type="predicted"/>
<accession>A0A4C1SLF0</accession>